<dbReference type="InterPro" id="IPR001647">
    <property type="entry name" value="HTH_TetR"/>
</dbReference>
<dbReference type="PRINTS" id="PR00455">
    <property type="entry name" value="HTHTETR"/>
</dbReference>
<comment type="caution">
    <text evidence="7">The sequence shown here is derived from an EMBL/GenBank/DDBJ whole genome shotgun (WGS) entry which is preliminary data.</text>
</comment>
<reference evidence="8" key="1">
    <citation type="journal article" date="2019" name="Int. J. Syst. Evol. Microbiol.">
        <title>The Global Catalogue of Microorganisms (GCM) 10K type strain sequencing project: providing services to taxonomists for standard genome sequencing and annotation.</title>
        <authorList>
            <consortium name="The Broad Institute Genomics Platform"/>
            <consortium name="The Broad Institute Genome Sequencing Center for Infectious Disease"/>
            <person name="Wu L."/>
            <person name="Ma J."/>
        </authorList>
    </citation>
    <scope>NUCLEOTIDE SEQUENCE [LARGE SCALE GENOMIC DNA]</scope>
    <source>
        <strain evidence="8">CGMCC 1.15399</strain>
    </source>
</reference>
<dbReference type="Gene3D" id="1.10.357.10">
    <property type="entry name" value="Tetracycline Repressor, domain 2"/>
    <property type="match status" value="1"/>
</dbReference>
<evidence type="ECO:0000256" key="3">
    <source>
        <dbReference type="ARBA" id="ARBA00023163"/>
    </source>
</evidence>
<keyword evidence="3" id="KW-0804">Transcription</keyword>
<protein>
    <submittedName>
        <fullName evidence="7">TetR/AcrR family transcriptional regulator</fullName>
    </submittedName>
</protein>
<dbReference type="Gene3D" id="1.10.10.60">
    <property type="entry name" value="Homeodomain-like"/>
    <property type="match status" value="1"/>
</dbReference>
<dbReference type="EMBL" id="JBHUCM010000084">
    <property type="protein sequence ID" value="MFD1547821.1"/>
    <property type="molecule type" value="Genomic_DNA"/>
</dbReference>
<dbReference type="SUPFAM" id="SSF48498">
    <property type="entry name" value="Tetracyclin repressor-like, C-terminal domain"/>
    <property type="match status" value="1"/>
</dbReference>
<keyword evidence="5" id="KW-0472">Membrane</keyword>
<dbReference type="PANTHER" id="PTHR30055">
    <property type="entry name" value="HTH-TYPE TRANSCRIPTIONAL REGULATOR RUTR"/>
    <property type="match status" value="1"/>
</dbReference>
<keyword evidence="8" id="KW-1185">Reference proteome</keyword>
<dbReference type="Pfam" id="PF00440">
    <property type="entry name" value="TetR_N"/>
    <property type="match status" value="1"/>
</dbReference>
<gene>
    <name evidence="7" type="ORF">ACFSJ0_63090</name>
</gene>
<dbReference type="RefSeq" id="WP_308127390.1">
    <property type="nucleotide sequence ID" value="NZ_JAHKRM010000029.1"/>
</dbReference>
<dbReference type="Proteomes" id="UP001597097">
    <property type="component" value="Unassembled WGS sequence"/>
</dbReference>
<evidence type="ECO:0000256" key="1">
    <source>
        <dbReference type="ARBA" id="ARBA00023015"/>
    </source>
</evidence>
<feature type="DNA-binding region" description="H-T-H motif" evidence="4">
    <location>
        <begin position="210"/>
        <end position="229"/>
    </location>
</feature>
<dbReference type="PROSITE" id="PS50977">
    <property type="entry name" value="HTH_TETR_2"/>
    <property type="match status" value="1"/>
</dbReference>
<evidence type="ECO:0000313" key="7">
    <source>
        <dbReference type="EMBL" id="MFD1547821.1"/>
    </source>
</evidence>
<evidence type="ECO:0000256" key="5">
    <source>
        <dbReference type="SAM" id="Phobius"/>
    </source>
</evidence>
<dbReference type="PANTHER" id="PTHR30055:SF148">
    <property type="entry name" value="TETR-FAMILY TRANSCRIPTIONAL REGULATOR"/>
    <property type="match status" value="1"/>
</dbReference>
<keyword evidence="2 4" id="KW-0238">DNA-binding</keyword>
<feature type="domain" description="HTH tetR-type" evidence="6">
    <location>
        <begin position="187"/>
        <end position="247"/>
    </location>
</feature>
<name>A0ABW4GYA1_9ACTN</name>
<sequence>MPAAHVAAYAHRTGPDADRIIRDAPDTDRDQQRRADRLMSRHARALAAARPLWLPPPILIAVCIGIGFWWIAALGTAVCALACLILYGIAGRARDDIRLLDGTVGILIPDDLVHLHLARRYWVRGDMPLWRDNAERLPVIAKEVSKVVIPELPNKGRRSTSPRGLFIVKRNVPSRYGGVMNARRRSAVRTEAIMQTALDLALEVGYAKLSMEAVASRAGVGKDTIYRRWPSKALLFLDAVLSSRTTGLEHPYTDDIVADLREVMTRAVDLLARPPWGPLYRDLIGEAQHNPEVAAALNERFIQPQTADTLARLKVAKEQGQLAPDFDLDLAFEVLSGPLYYRLLITHEPLTPDYLDRVLQAVFVGMGPRPRS</sequence>
<evidence type="ECO:0000259" key="6">
    <source>
        <dbReference type="PROSITE" id="PS50977"/>
    </source>
</evidence>
<organism evidence="7 8">
    <name type="scientific">Nonomuraea guangzhouensis</name>
    <dbReference type="NCBI Taxonomy" id="1291555"/>
    <lineage>
        <taxon>Bacteria</taxon>
        <taxon>Bacillati</taxon>
        <taxon>Actinomycetota</taxon>
        <taxon>Actinomycetes</taxon>
        <taxon>Streptosporangiales</taxon>
        <taxon>Streptosporangiaceae</taxon>
        <taxon>Nonomuraea</taxon>
    </lineage>
</organism>
<evidence type="ECO:0000256" key="4">
    <source>
        <dbReference type="PROSITE-ProRule" id="PRU00335"/>
    </source>
</evidence>
<keyword evidence="5" id="KW-1133">Transmembrane helix</keyword>
<dbReference type="InterPro" id="IPR050109">
    <property type="entry name" value="HTH-type_TetR-like_transc_reg"/>
</dbReference>
<dbReference type="Pfam" id="PF16859">
    <property type="entry name" value="TetR_C_11"/>
    <property type="match status" value="1"/>
</dbReference>
<proteinExistence type="predicted"/>
<evidence type="ECO:0000313" key="8">
    <source>
        <dbReference type="Proteomes" id="UP001597097"/>
    </source>
</evidence>
<dbReference type="InterPro" id="IPR011075">
    <property type="entry name" value="TetR_C"/>
</dbReference>
<evidence type="ECO:0000256" key="2">
    <source>
        <dbReference type="ARBA" id="ARBA00023125"/>
    </source>
</evidence>
<keyword evidence="1" id="KW-0805">Transcription regulation</keyword>
<accession>A0ABW4GYA1</accession>
<dbReference type="InterPro" id="IPR009057">
    <property type="entry name" value="Homeodomain-like_sf"/>
</dbReference>
<keyword evidence="5" id="KW-0812">Transmembrane</keyword>
<feature type="transmembrane region" description="Helical" evidence="5">
    <location>
        <begin position="58"/>
        <end position="89"/>
    </location>
</feature>
<dbReference type="InterPro" id="IPR036271">
    <property type="entry name" value="Tet_transcr_reg_TetR-rel_C_sf"/>
</dbReference>
<dbReference type="SUPFAM" id="SSF46689">
    <property type="entry name" value="Homeodomain-like"/>
    <property type="match status" value="1"/>
</dbReference>